<keyword evidence="5 14" id="KW-0472">Membrane</keyword>
<keyword evidence="11 14" id="KW-0143">Chaperone</keyword>
<dbReference type="eggNOG" id="KOG1733">
    <property type="taxonomic scope" value="Eukaryota"/>
</dbReference>
<evidence type="ECO:0000259" key="16">
    <source>
        <dbReference type="Pfam" id="PF02953"/>
    </source>
</evidence>
<accession>W9YJZ6</accession>
<dbReference type="AlphaFoldDB" id="W9YJZ6"/>
<dbReference type="GO" id="GO:0042719">
    <property type="term" value="C:mitochondrial intermembrane space chaperone complex"/>
    <property type="evidence" value="ECO:0007669"/>
    <property type="project" value="UniProtKB-ARBA"/>
</dbReference>
<comment type="function">
    <text evidence="12">Mitochondrial intermembrane chaperone that participates in the import and insertion of some multi-pass transmembrane proteins into the mitochondrial inner membrane. Also required for the transfer of beta-barrel precursors from the TOM complex to the sorting and assembly machinery (SAM complex) of the outer membrane. Acts as a chaperone-like protein that protects the hydrophobic precursors from aggregation and guide them through the mitochondrial intermembrane space. The TIM8-TIM13 complex is non essential and only mediates the import of few proteins, while the predominant TIM9-TIM10 70 kDa complex is crucial and mediates the import of much more proteins.</text>
</comment>
<evidence type="ECO:0000256" key="2">
    <source>
        <dbReference type="ARBA" id="ARBA00006720"/>
    </source>
</evidence>
<keyword evidence="18" id="KW-1185">Reference proteome</keyword>
<comment type="similarity">
    <text evidence="2 14">Belongs to the small Tim family.</text>
</comment>
<name>W9YJZ6_9EURO</name>
<dbReference type="InterPro" id="IPR004217">
    <property type="entry name" value="Tim10-like"/>
</dbReference>
<evidence type="ECO:0000313" key="18">
    <source>
        <dbReference type="Proteomes" id="UP000019478"/>
    </source>
</evidence>
<dbReference type="RefSeq" id="XP_007730973.1">
    <property type="nucleotide sequence ID" value="XM_007732783.1"/>
</dbReference>
<feature type="domain" description="Tim10-like" evidence="16">
    <location>
        <begin position="53"/>
        <end position="112"/>
    </location>
</feature>
<keyword evidence="6" id="KW-0862">Zinc</keyword>
<dbReference type="GO" id="GO:0015031">
    <property type="term" value="P:protein transport"/>
    <property type="evidence" value="ECO:0007669"/>
    <property type="project" value="UniProtKB-KW"/>
</dbReference>
<sequence>MSFGGFFGGGSSSSSDKNNNTSSSSSTSSGFSNPLSPSSPSGSETLQKLQAAVAEQANVVNARTLISKVNEVCFANCITNPGTSISAGENKCLNACMEKYFDAWNVTSRVFTTRVQRESATGSIGGVSPGGGKELF</sequence>
<dbReference type="STRING" id="1182542.W9YJZ6"/>
<dbReference type="InterPro" id="IPR035427">
    <property type="entry name" value="Tim10-like_dom_sf"/>
</dbReference>
<dbReference type="OrthoDB" id="7813104at2759"/>
<keyword evidence="5 14" id="KW-0999">Mitochondrion inner membrane</keyword>
<dbReference type="Pfam" id="PF02953">
    <property type="entry name" value="zf-Tim10_DDP"/>
    <property type="match status" value="1"/>
</dbReference>
<evidence type="ECO:0000313" key="17">
    <source>
        <dbReference type="EMBL" id="EXJ89576.1"/>
    </source>
</evidence>
<evidence type="ECO:0000256" key="10">
    <source>
        <dbReference type="ARBA" id="ARBA00023157"/>
    </source>
</evidence>
<evidence type="ECO:0000256" key="1">
    <source>
        <dbReference type="ARBA" id="ARBA00004137"/>
    </source>
</evidence>
<keyword evidence="10 14" id="KW-1015">Disulfide bond</keyword>
<comment type="subunit">
    <text evidence="13">Heterohexamer; composed of 3 copies of TIM8 and 3 copies of TIM13, named soluble 70 kDa complex. Associates with the TIM22 complex, whose core is composed of TIM22 and TIM54. Interacts with the transmembrane regions of multi-pass transmembrane proteins in transit.</text>
</comment>
<dbReference type="Proteomes" id="UP000019478">
    <property type="component" value="Unassembled WGS sequence"/>
</dbReference>
<dbReference type="EMBL" id="AMGY01000002">
    <property type="protein sequence ID" value="EXJ89576.1"/>
    <property type="molecule type" value="Genomic_DNA"/>
</dbReference>
<dbReference type="Gene3D" id="1.10.287.810">
    <property type="entry name" value="Mitochondrial import inner membrane translocase subunit tim13 like domains"/>
    <property type="match status" value="1"/>
</dbReference>
<proteinExistence type="inferred from homology"/>
<dbReference type="GO" id="GO:0005743">
    <property type="term" value="C:mitochondrial inner membrane"/>
    <property type="evidence" value="ECO:0007669"/>
    <property type="project" value="UniProtKB-SubCell"/>
</dbReference>
<keyword evidence="8 14" id="KW-0811">Translocation</keyword>
<comment type="subcellular location">
    <subcellularLocation>
        <location evidence="1 14">Mitochondrion inner membrane</location>
        <topology evidence="1 14">Peripheral membrane protein</topology>
        <orientation evidence="1 14">Intermembrane side</orientation>
    </subcellularLocation>
</comment>
<dbReference type="HOGENOM" id="CLU_141397_0_1_1"/>
<dbReference type="GO" id="GO:0045039">
    <property type="term" value="P:protein insertion into mitochondrial inner membrane"/>
    <property type="evidence" value="ECO:0007669"/>
    <property type="project" value="UniProtKB-ARBA"/>
</dbReference>
<evidence type="ECO:0000256" key="7">
    <source>
        <dbReference type="ARBA" id="ARBA00022927"/>
    </source>
</evidence>
<keyword evidence="4" id="KW-0479">Metal-binding</keyword>
<evidence type="ECO:0000256" key="12">
    <source>
        <dbReference type="ARBA" id="ARBA00025151"/>
    </source>
</evidence>
<evidence type="ECO:0000256" key="3">
    <source>
        <dbReference type="ARBA" id="ARBA00022448"/>
    </source>
</evidence>
<dbReference type="SUPFAM" id="SSF144122">
    <property type="entry name" value="Tim10-like"/>
    <property type="match status" value="1"/>
</dbReference>
<comment type="domain">
    <text evidence="14">The twin CX3C motif contains 4 conserved Cys residues that form 2 disulfide bonds in the mitochondrial intermembrane space.</text>
</comment>
<evidence type="ECO:0000256" key="4">
    <source>
        <dbReference type="ARBA" id="ARBA00022723"/>
    </source>
</evidence>
<evidence type="ECO:0000256" key="5">
    <source>
        <dbReference type="ARBA" id="ARBA00022792"/>
    </source>
</evidence>
<dbReference type="GeneID" id="19166773"/>
<keyword evidence="9 14" id="KW-0496">Mitochondrion</keyword>
<organism evidence="17 18">
    <name type="scientific">Capronia epimyces CBS 606.96</name>
    <dbReference type="NCBI Taxonomy" id="1182542"/>
    <lineage>
        <taxon>Eukaryota</taxon>
        <taxon>Fungi</taxon>
        <taxon>Dikarya</taxon>
        <taxon>Ascomycota</taxon>
        <taxon>Pezizomycotina</taxon>
        <taxon>Eurotiomycetes</taxon>
        <taxon>Chaetothyriomycetidae</taxon>
        <taxon>Chaetothyriales</taxon>
        <taxon>Herpotrichiellaceae</taxon>
        <taxon>Capronia</taxon>
    </lineage>
</organism>
<keyword evidence="7 14" id="KW-0653">Protein transport</keyword>
<feature type="region of interest" description="Disordered" evidence="15">
    <location>
        <begin position="1"/>
        <end position="47"/>
    </location>
</feature>
<evidence type="ECO:0000256" key="11">
    <source>
        <dbReference type="ARBA" id="ARBA00023186"/>
    </source>
</evidence>
<feature type="compositionally biased region" description="Gly residues" evidence="15">
    <location>
        <begin position="1"/>
        <end position="11"/>
    </location>
</feature>
<evidence type="ECO:0000256" key="6">
    <source>
        <dbReference type="ARBA" id="ARBA00022833"/>
    </source>
</evidence>
<protein>
    <recommendedName>
        <fullName evidence="14">Mitochondrial import inner membrane translocase subunit</fullName>
    </recommendedName>
</protein>
<evidence type="ECO:0000256" key="9">
    <source>
        <dbReference type="ARBA" id="ARBA00023128"/>
    </source>
</evidence>
<evidence type="ECO:0000256" key="8">
    <source>
        <dbReference type="ARBA" id="ARBA00023010"/>
    </source>
</evidence>
<gene>
    <name evidence="17" type="ORF">A1O3_02643</name>
</gene>
<comment type="caution">
    <text evidence="17">The sequence shown here is derived from an EMBL/GenBank/DDBJ whole genome shotgun (WGS) entry which is preliminary data.</text>
</comment>
<evidence type="ECO:0000256" key="15">
    <source>
        <dbReference type="SAM" id="MobiDB-lite"/>
    </source>
</evidence>
<evidence type="ECO:0000256" key="14">
    <source>
        <dbReference type="RuleBase" id="RU367043"/>
    </source>
</evidence>
<reference evidence="17 18" key="1">
    <citation type="submission" date="2013-03" db="EMBL/GenBank/DDBJ databases">
        <title>The Genome Sequence of Capronia epimyces CBS 606.96.</title>
        <authorList>
            <consortium name="The Broad Institute Genomics Platform"/>
            <person name="Cuomo C."/>
            <person name="de Hoog S."/>
            <person name="Gorbushina A."/>
            <person name="Walker B."/>
            <person name="Young S.K."/>
            <person name="Zeng Q."/>
            <person name="Gargeya S."/>
            <person name="Fitzgerald M."/>
            <person name="Haas B."/>
            <person name="Abouelleil A."/>
            <person name="Allen A.W."/>
            <person name="Alvarado L."/>
            <person name="Arachchi H.M."/>
            <person name="Berlin A.M."/>
            <person name="Chapman S.B."/>
            <person name="Gainer-Dewar J."/>
            <person name="Goldberg J."/>
            <person name="Griggs A."/>
            <person name="Gujja S."/>
            <person name="Hansen M."/>
            <person name="Howarth C."/>
            <person name="Imamovic A."/>
            <person name="Ireland A."/>
            <person name="Larimer J."/>
            <person name="McCowan C."/>
            <person name="Murphy C."/>
            <person name="Pearson M."/>
            <person name="Poon T.W."/>
            <person name="Priest M."/>
            <person name="Roberts A."/>
            <person name="Saif S."/>
            <person name="Shea T."/>
            <person name="Sisk P."/>
            <person name="Sykes S."/>
            <person name="Wortman J."/>
            <person name="Nusbaum C."/>
            <person name="Birren B."/>
        </authorList>
    </citation>
    <scope>NUCLEOTIDE SEQUENCE [LARGE SCALE GENOMIC DNA]</scope>
    <source>
        <strain evidence="17 18">CBS 606.96</strain>
    </source>
</reference>
<feature type="compositionally biased region" description="Low complexity" evidence="15">
    <location>
        <begin position="12"/>
        <end position="43"/>
    </location>
</feature>
<dbReference type="GO" id="GO:0046872">
    <property type="term" value="F:metal ion binding"/>
    <property type="evidence" value="ECO:0007669"/>
    <property type="project" value="UniProtKB-KW"/>
</dbReference>
<evidence type="ECO:0000256" key="13">
    <source>
        <dbReference type="ARBA" id="ARBA00025862"/>
    </source>
</evidence>
<dbReference type="FunFam" id="1.10.287.810:FF:000001">
    <property type="entry name" value="mitochondrial import inner membrane translocase subunit TIM13"/>
    <property type="match status" value="1"/>
</dbReference>
<keyword evidence="3 14" id="KW-0813">Transport</keyword>